<feature type="domain" description="N-acetyltransferase" evidence="2">
    <location>
        <begin position="145"/>
        <end position="289"/>
    </location>
</feature>
<gene>
    <name evidence="4" type="primary">LOC111129641</name>
</gene>
<dbReference type="InterPro" id="IPR013653">
    <property type="entry name" value="GCN5-like_dom"/>
</dbReference>
<dbReference type="PANTHER" id="PTHR15298">
    <property type="entry name" value="L-COA N-ACYLTRANSFERASE-RELATED"/>
    <property type="match status" value="1"/>
</dbReference>
<organism evidence="3 4">
    <name type="scientific">Crassostrea virginica</name>
    <name type="common">Eastern oyster</name>
    <dbReference type="NCBI Taxonomy" id="6565"/>
    <lineage>
        <taxon>Eukaryota</taxon>
        <taxon>Metazoa</taxon>
        <taxon>Spiralia</taxon>
        <taxon>Lophotrochozoa</taxon>
        <taxon>Mollusca</taxon>
        <taxon>Bivalvia</taxon>
        <taxon>Autobranchia</taxon>
        <taxon>Pteriomorphia</taxon>
        <taxon>Ostreida</taxon>
        <taxon>Ostreoidea</taxon>
        <taxon>Ostreidae</taxon>
        <taxon>Crassostrea</taxon>
    </lineage>
</organism>
<dbReference type="GO" id="GO:0047961">
    <property type="term" value="F:glycine N-acyltransferase activity"/>
    <property type="evidence" value="ECO:0007669"/>
    <property type="project" value="InterPro"/>
</dbReference>
<evidence type="ECO:0000313" key="4">
    <source>
        <dbReference type="RefSeq" id="XP_022331806.1"/>
    </source>
</evidence>
<dbReference type="EC" id="2.3.1.-" evidence="1"/>
<keyword evidence="3" id="KW-1185">Reference proteome</keyword>
<comment type="similarity">
    <text evidence="1">Belongs to the glycine N-acyltransferase family.</text>
</comment>
<dbReference type="GeneID" id="111129641"/>
<evidence type="ECO:0000256" key="1">
    <source>
        <dbReference type="RuleBase" id="RU368002"/>
    </source>
</evidence>
<name>A0A8B8DXU2_CRAVI</name>
<dbReference type="Proteomes" id="UP000694844">
    <property type="component" value="Chromosome 4"/>
</dbReference>
<dbReference type="GO" id="GO:0005739">
    <property type="term" value="C:mitochondrion"/>
    <property type="evidence" value="ECO:0007669"/>
    <property type="project" value="InterPro"/>
</dbReference>
<reference evidence="4" key="1">
    <citation type="submission" date="2025-08" db="UniProtKB">
        <authorList>
            <consortium name="RefSeq"/>
        </authorList>
    </citation>
    <scope>IDENTIFICATION</scope>
    <source>
        <tissue evidence="4">Whole sample</tissue>
    </source>
</reference>
<proteinExistence type="inferred from homology"/>
<keyword evidence="1" id="KW-0808">Transferase</keyword>
<evidence type="ECO:0000313" key="3">
    <source>
        <dbReference type="Proteomes" id="UP000694844"/>
    </source>
</evidence>
<protein>
    <recommendedName>
        <fullName evidence="1">Glycine N-acyltransferase-like protein</fullName>
        <ecNumber evidence="1">2.3.1.-</ecNumber>
    </recommendedName>
</protein>
<dbReference type="InterPro" id="IPR016181">
    <property type="entry name" value="Acyl_CoA_acyltransferase"/>
</dbReference>
<dbReference type="PANTHER" id="PTHR15298:SF1">
    <property type="entry name" value="GLYCINE N-ACYLTRANSFERASE-LIKE PROTEIN"/>
    <property type="match status" value="1"/>
</dbReference>
<dbReference type="InterPro" id="IPR000182">
    <property type="entry name" value="GNAT_dom"/>
</dbReference>
<sequence length="289" mass="33053">METREVLPAEFDTLEQELEKALPFSIFARLSDLLHAFVHFKLMRTRDLLVEKKILVNSWPEPSVFVIVDSKNKGKVPFGVIFCKGPEFVRSLENLLQQASKNLSPPISIVGCSSDVLEALIKLFKSSNACPFKGDDALVYILPTENIVPITIPNGFKISELKECHQDIVGRSWSYKFEQFCQITNWVSSLRQFPTVCIETEEGRPVAWEMQHEYGAIGMLYVEPEYRNKKLGSIATRALSEKVQKEGNLIFATVDENNKPSILFHEKNGFKRLPFRVCFMGYFFKICKT</sequence>
<dbReference type="KEGG" id="cvn:111129641"/>
<dbReference type="AlphaFoldDB" id="A0A8B8DXU2"/>
<keyword evidence="1" id="KW-0012">Acyltransferase</keyword>
<dbReference type="CDD" id="cd04301">
    <property type="entry name" value="NAT_SF"/>
    <property type="match status" value="1"/>
</dbReference>
<dbReference type="Gene3D" id="3.40.630.30">
    <property type="match status" value="1"/>
</dbReference>
<dbReference type="PROSITE" id="PS51186">
    <property type="entry name" value="GNAT"/>
    <property type="match status" value="1"/>
</dbReference>
<dbReference type="InterPro" id="IPR010313">
    <property type="entry name" value="Glycine_N-acyltransferase"/>
</dbReference>
<accession>A0A8B8DXU2</accession>
<dbReference type="OrthoDB" id="6141385at2759"/>
<dbReference type="RefSeq" id="XP_022331806.1">
    <property type="nucleotide sequence ID" value="XM_022476098.1"/>
</dbReference>
<dbReference type="SUPFAM" id="SSF55729">
    <property type="entry name" value="Acyl-CoA N-acyltransferases (Nat)"/>
    <property type="match status" value="1"/>
</dbReference>
<dbReference type="Pfam" id="PF08445">
    <property type="entry name" value="FR47"/>
    <property type="match status" value="1"/>
</dbReference>
<evidence type="ECO:0000259" key="2">
    <source>
        <dbReference type="PROSITE" id="PS51186"/>
    </source>
</evidence>